<proteinExistence type="predicted"/>
<reference evidence="2" key="1">
    <citation type="journal article" date="2020" name="bioRxiv">
        <title>Comparative genomics of Chlamydomonas.</title>
        <authorList>
            <person name="Craig R.J."/>
            <person name="Hasan A.R."/>
            <person name="Ness R.W."/>
            <person name="Keightley P.D."/>
        </authorList>
    </citation>
    <scope>NUCLEOTIDE SEQUENCE</scope>
    <source>
        <strain evidence="2">SAG 7.73</strain>
    </source>
</reference>
<accession>A0A835SIK4</accession>
<organism evidence="2 3">
    <name type="scientific">Chlamydomonas incerta</name>
    <dbReference type="NCBI Taxonomy" id="51695"/>
    <lineage>
        <taxon>Eukaryota</taxon>
        <taxon>Viridiplantae</taxon>
        <taxon>Chlorophyta</taxon>
        <taxon>core chlorophytes</taxon>
        <taxon>Chlorophyceae</taxon>
        <taxon>CS clade</taxon>
        <taxon>Chlamydomonadales</taxon>
        <taxon>Chlamydomonadaceae</taxon>
        <taxon>Chlamydomonas</taxon>
    </lineage>
</organism>
<name>A0A835SIK4_CHLIN</name>
<feature type="compositionally biased region" description="Low complexity" evidence="1">
    <location>
        <begin position="309"/>
        <end position="330"/>
    </location>
</feature>
<feature type="compositionally biased region" description="Low complexity" evidence="1">
    <location>
        <begin position="197"/>
        <end position="207"/>
    </location>
</feature>
<feature type="region of interest" description="Disordered" evidence="1">
    <location>
        <begin position="193"/>
        <end position="340"/>
    </location>
</feature>
<sequence length="450" mass="46565">MPTPAAPLELRPLPSLSPLPPMLAELPACVPLWCQEPAGAAAGFAFTAAEEGGSGVQSEPATPTAHCGVLAEMEQQKMRFRSVDAGMTALESISKTLRQRGPSLYLTKQPVLKYPLYPRSLALAAAAAAGVTNREADHLGTALAGGSLEAHVQLQTRAREQQLEEAYQQLCWKPARRSTVMRRVNAVALSLPPAWTGPAEAGGLQQQGEEEPSRPRRSTPVWERLSRTPTPSNSGAAGSQPPSRGGASSVSAQPAPAAAPGRRGNQPGTQLLLVRGKERTAKSPTLGAARGAAQRGGRAGSPQKHTTLPALAPQQQRAPAQVQAGALGTPPSTPPPHQQHELGTLSMLFADAAAGAPVHLVPSAPMATWDTRLAAPKSRRGTELLMQFAGGGGGGSGWHQHQGPPSVARVGGGGRVSRVHVEAPPPGHMPAAGSTPRISLILSVYQGGGR</sequence>
<feature type="compositionally biased region" description="Low complexity" evidence="1">
    <location>
        <begin position="287"/>
        <end position="296"/>
    </location>
</feature>
<gene>
    <name evidence="2" type="ORF">HXX76_012158</name>
</gene>
<evidence type="ECO:0000256" key="1">
    <source>
        <dbReference type="SAM" id="MobiDB-lite"/>
    </source>
</evidence>
<evidence type="ECO:0000313" key="2">
    <source>
        <dbReference type="EMBL" id="KAG2427837.1"/>
    </source>
</evidence>
<feature type="compositionally biased region" description="Low complexity" evidence="1">
    <location>
        <begin position="245"/>
        <end position="261"/>
    </location>
</feature>
<keyword evidence="3" id="KW-1185">Reference proteome</keyword>
<dbReference type="OrthoDB" id="552031at2759"/>
<dbReference type="EMBL" id="JAEHOC010000038">
    <property type="protein sequence ID" value="KAG2427837.1"/>
    <property type="molecule type" value="Genomic_DNA"/>
</dbReference>
<feature type="compositionally biased region" description="Polar residues" evidence="1">
    <location>
        <begin position="227"/>
        <end position="242"/>
    </location>
</feature>
<protein>
    <submittedName>
        <fullName evidence="2">Uncharacterized protein</fullName>
    </submittedName>
</protein>
<dbReference type="AlphaFoldDB" id="A0A835SIK4"/>
<dbReference type="Proteomes" id="UP000650467">
    <property type="component" value="Unassembled WGS sequence"/>
</dbReference>
<evidence type="ECO:0000313" key="3">
    <source>
        <dbReference type="Proteomes" id="UP000650467"/>
    </source>
</evidence>
<comment type="caution">
    <text evidence="2">The sequence shown here is derived from an EMBL/GenBank/DDBJ whole genome shotgun (WGS) entry which is preliminary data.</text>
</comment>